<name>A0A0F9GG06_9ZZZZ</name>
<comment type="caution">
    <text evidence="1">The sequence shown here is derived from an EMBL/GenBank/DDBJ whole genome shotgun (WGS) entry which is preliminary data.</text>
</comment>
<evidence type="ECO:0000313" key="1">
    <source>
        <dbReference type="EMBL" id="KKL68355.1"/>
    </source>
</evidence>
<gene>
    <name evidence="1" type="ORF">LCGC14_2125830</name>
</gene>
<dbReference type="AlphaFoldDB" id="A0A0F9GG06"/>
<protein>
    <submittedName>
        <fullName evidence="1">Uncharacterized protein</fullName>
    </submittedName>
</protein>
<accession>A0A0F9GG06</accession>
<dbReference type="EMBL" id="LAZR01026558">
    <property type="protein sequence ID" value="KKL68355.1"/>
    <property type="molecule type" value="Genomic_DNA"/>
</dbReference>
<proteinExistence type="predicted"/>
<sequence>DYEGQLADERAEVWKEIEDEVLNCDSNEVRAFDAANDFRFKGFSFSDYWETDNTDFTYRYIWCLYAIVHGIMEYDKLKQRGVLAAEKE</sequence>
<organism evidence="1">
    <name type="scientific">marine sediment metagenome</name>
    <dbReference type="NCBI Taxonomy" id="412755"/>
    <lineage>
        <taxon>unclassified sequences</taxon>
        <taxon>metagenomes</taxon>
        <taxon>ecological metagenomes</taxon>
    </lineage>
</organism>
<feature type="non-terminal residue" evidence="1">
    <location>
        <position position="1"/>
    </location>
</feature>
<reference evidence="1" key="1">
    <citation type="journal article" date="2015" name="Nature">
        <title>Complex archaea that bridge the gap between prokaryotes and eukaryotes.</title>
        <authorList>
            <person name="Spang A."/>
            <person name="Saw J.H."/>
            <person name="Jorgensen S.L."/>
            <person name="Zaremba-Niedzwiedzka K."/>
            <person name="Martijn J."/>
            <person name="Lind A.E."/>
            <person name="van Eijk R."/>
            <person name="Schleper C."/>
            <person name="Guy L."/>
            <person name="Ettema T.J."/>
        </authorList>
    </citation>
    <scope>NUCLEOTIDE SEQUENCE</scope>
</reference>